<dbReference type="EMBL" id="AAHK01000694">
    <property type="protein sequence ID" value="EAN89898.1"/>
    <property type="molecule type" value="Genomic_DNA"/>
</dbReference>
<name>Q4DBJ2_TRYCC</name>
<dbReference type="InParanoid" id="Q4DBJ2"/>
<organism evidence="3 4">
    <name type="scientific">Trypanosoma cruzi (strain CL Brener)</name>
    <dbReference type="NCBI Taxonomy" id="353153"/>
    <lineage>
        <taxon>Eukaryota</taxon>
        <taxon>Discoba</taxon>
        <taxon>Euglenozoa</taxon>
        <taxon>Kinetoplastea</taxon>
        <taxon>Metakinetoplastina</taxon>
        <taxon>Trypanosomatida</taxon>
        <taxon>Trypanosomatidae</taxon>
        <taxon>Trypanosoma</taxon>
        <taxon>Schizotrypanum</taxon>
    </lineage>
</organism>
<evidence type="ECO:0000313" key="4">
    <source>
        <dbReference type="Proteomes" id="UP000002296"/>
    </source>
</evidence>
<dbReference type="KEGG" id="tcr:507041.90"/>
<dbReference type="PaxDb" id="353153-Q4DBJ2"/>
<keyword evidence="2" id="KW-0732">Signal</keyword>
<evidence type="ECO:0000256" key="1">
    <source>
        <dbReference type="SAM" id="MobiDB-lite"/>
    </source>
</evidence>
<sequence length="164" mass="17511">MLFFIAVIPIVCLPSGYLWCMGRHQAKVERRAAIEDGMRTQGMAEPHGATGGRLRAQHLMACNSGHPQDNATSPTRPREQQEGMHGGCGQFAAAENFGYPQEHAAVQQQDGEEPYEGCYHPACHGGTCIAVGDEYVGSILVGAGNEEVKQVDENPSHGGLAAHS</sequence>
<reference evidence="3 4" key="1">
    <citation type="journal article" date="2005" name="Science">
        <title>The genome sequence of Trypanosoma cruzi, etiologic agent of Chagas disease.</title>
        <authorList>
            <person name="El-Sayed N.M."/>
            <person name="Myler P.J."/>
            <person name="Bartholomeu D.C."/>
            <person name="Nilsson D."/>
            <person name="Aggarwal G."/>
            <person name="Tran A.N."/>
            <person name="Ghedin E."/>
            <person name="Worthey E.A."/>
            <person name="Delcher A.L."/>
            <person name="Blandin G."/>
            <person name="Westenberger S.J."/>
            <person name="Caler E."/>
            <person name="Cerqueira G.C."/>
            <person name="Branche C."/>
            <person name="Haas B."/>
            <person name="Anupama A."/>
            <person name="Arner E."/>
            <person name="Aslund L."/>
            <person name="Attipoe P."/>
            <person name="Bontempi E."/>
            <person name="Bringaud F."/>
            <person name="Burton P."/>
            <person name="Cadag E."/>
            <person name="Campbell D.A."/>
            <person name="Carrington M."/>
            <person name="Crabtree J."/>
            <person name="Darban H."/>
            <person name="da Silveira J.F."/>
            <person name="de Jong P."/>
            <person name="Edwards K."/>
            <person name="Englund P.T."/>
            <person name="Fazelina G."/>
            <person name="Feldblyum T."/>
            <person name="Ferella M."/>
            <person name="Frasch A.C."/>
            <person name="Gull K."/>
            <person name="Horn D."/>
            <person name="Hou L."/>
            <person name="Huang Y."/>
            <person name="Kindlund E."/>
            <person name="Klingbeil M."/>
            <person name="Kluge S."/>
            <person name="Koo H."/>
            <person name="Lacerda D."/>
            <person name="Levin M.J."/>
            <person name="Lorenzi H."/>
            <person name="Louie T."/>
            <person name="Machado C.R."/>
            <person name="McCulloch R."/>
            <person name="McKenna A."/>
            <person name="Mizuno Y."/>
            <person name="Mottram J.C."/>
            <person name="Nelson S."/>
            <person name="Ochaya S."/>
            <person name="Osoegawa K."/>
            <person name="Pai G."/>
            <person name="Parsons M."/>
            <person name="Pentony M."/>
            <person name="Pettersson U."/>
            <person name="Pop M."/>
            <person name="Ramirez J.L."/>
            <person name="Rinta J."/>
            <person name="Robertson L."/>
            <person name="Salzberg S.L."/>
            <person name="Sanchez D.O."/>
            <person name="Seyler A."/>
            <person name="Sharma R."/>
            <person name="Shetty J."/>
            <person name="Simpson A.J."/>
            <person name="Sisk E."/>
            <person name="Tammi M.T."/>
            <person name="Tarleton R."/>
            <person name="Teixeira S."/>
            <person name="Van Aken S."/>
            <person name="Vogt C."/>
            <person name="Ward P.N."/>
            <person name="Wickstead B."/>
            <person name="Wortman J."/>
            <person name="White O."/>
            <person name="Fraser C.M."/>
            <person name="Stuart K.D."/>
            <person name="Andersson B."/>
        </authorList>
    </citation>
    <scope>NUCLEOTIDE SEQUENCE [LARGE SCALE GENOMIC DNA]</scope>
    <source>
        <strain evidence="3 4">CL Brener</strain>
    </source>
</reference>
<feature type="region of interest" description="Disordered" evidence="1">
    <location>
        <begin position="63"/>
        <end position="86"/>
    </location>
</feature>
<feature type="chain" id="PRO_5004236738" evidence="2">
    <location>
        <begin position="19"/>
        <end position="164"/>
    </location>
</feature>
<dbReference type="AlphaFoldDB" id="Q4DBJ2"/>
<dbReference type="Proteomes" id="UP000002296">
    <property type="component" value="Unassembled WGS sequence"/>
</dbReference>
<dbReference type="GeneID" id="3542769"/>
<proteinExistence type="predicted"/>
<comment type="caution">
    <text evidence="3">The sequence shown here is derived from an EMBL/GenBank/DDBJ whole genome shotgun (WGS) entry which is preliminary data.</text>
</comment>
<gene>
    <name evidence="3" type="ORF">Tc00.1047053507041.90</name>
</gene>
<evidence type="ECO:0000313" key="3">
    <source>
        <dbReference type="EMBL" id="EAN89898.1"/>
    </source>
</evidence>
<protein>
    <submittedName>
        <fullName evidence="3">Uncharacterized protein</fullName>
    </submittedName>
</protein>
<keyword evidence="4" id="KW-1185">Reference proteome</keyword>
<dbReference type="RefSeq" id="XP_811749.1">
    <property type="nucleotide sequence ID" value="XM_806656.1"/>
</dbReference>
<evidence type="ECO:0000256" key="2">
    <source>
        <dbReference type="SAM" id="SignalP"/>
    </source>
</evidence>
<accession>Q4DBJ2</accession>
<feature type="compositionally biased region" description="Polar residues" evidence="1">
    <location>
        <begin position="65"/>
        <end position="75"/>
    </location>
</feature>
<feature type="signal peptide" evidence="2">
    <location>
        <begin position="1"/>
        <end position="18"/>
    </location>
</feature>